<feature type="signal peptide" evidence="1">
    <location>
        <begin position="1"/>
        <end position="17"/>
    </location>
</feature>
<dbReference type="SUPFAM" id="SSF74653">
    <property type="entry name" value="TolA/TonB C-terminal domain"/>
    <property type="match status" value="1"/>
</dbReference>
<keyword evidence="1" id="KW-0732">Signal</keyword>
<dbReference type="Proteomes" id="UP000693972">
    <property type="component" value="Unassembled WGS sequence"/>
</dbReference>
<accession>A0A975YFP3</accession>
<reference evidence="2 3" key="1">
    <citation type="submission" date="2021-07" db="EMBL/GenBank/DDBJ databases">
        <title>Karlodiniumbacter phycospheric gen. nov., sp. nov., a phycosphere bacterium isolated from karlodinium veneficum.</title>
        <authorList>
            <person name="Peng Y."/>
            <person name="Jiang L."/>
            <person name="Lee J."/>
        </authorList>
    </citation>
    <scope>NUCLEOTIDE SEQUENCE</scope>
    <source>
        <strain evidence="2 3">N5</strain>
    </source>
</reference>
<evidence type="ECO:0000313" key="3">
    <source>
        <dbReference type="Proteomes" id="UP000693972"/>
    </source>
</evidence>
<evidence type="ECO:0000313" key="2">
    <source>
        <dbReference type="EMBL" id="QXL87623.1"/>
    </source>
</evidence>
<sequence>MIRLALILSLIATPVLADTVPMPRPDGLVERARAAAQAAAEAEAEAEAGGTMVAQAAPPDRAAIAAQISEAIRACWNVGALSEEAMAVSIRLGFDTTPEGEVIRESIEMLEFSNGTQDAAEEALVQAFAAIMRCGNDGLDLPSETHPIWQRIEMTFDAGSVATR</sequence>
<feature type="chain" id="PRO_5036995241" evidence="1">
    <location>
        <begin position="18"/>
        <end position="164"/>
    </location>
</feature>
<dbReference type="EMBL" id="JAIMBW010000001">
    <property type="protein sequence ID" value="MBY4895014.1"/>
    <property type="molecule type" value="Genomic_DNA"/>
</dbReference>
<keyword evidence="3" id="KW-1185">Reference proteome</keyword>
<dbReference type="RefSeq" id="WP_257894489.1">
    <property type="nucleotide sequence ID" value="NZ_JAIMBW010000001.1"/>
</dbReference>
<dbReference type="Gene3D" id="3.30.1150.10">
    <property type="match status" value="1"/>
</dbReference>
<name>A0A975YFP3_9RHOB</name>
<organism evidence="2">
    <name type="scientific">Gymnodinialimonas phycosphaerae</name>
    <dbReference type="NCBI Taxonomy" id="2841589"/>
    <lineage>
        <taxon>Bacteria</taxon>
        <taxon>Pseudomonadati</taxon>
        <taxon>Pseudomonadota</taxon>
        <taxon>Alphaproteobacteria</taxon>
        <taxon>Rhodobacterales</taxon>
        <taxon>Paracoccaceae</taxon>
        <taxon>Gymnodinialimonas</taxon>
    </lineage>
</organism>
<gene>
    <name evidence="2" type="ORF">KUL25_19825</name>
</gene>
<dbReference type="EMBL" id="CP078073">
    <property type="protein sequence ID" value="QXL87623.1"/>
    <property type="molecule type" value="Genomic_DNA"/>
</dbReference>
<proteinExistence type="predicted"/>
<protein>
    <submittedName>
        <fullName evidence="2">Uncharacterized protein</fullName>
    </submittedName>
</protein>
<evidence type="ECO:0000256" key="1">
    <source>
        <dbReference type="SAM" id="SignalP"/>
    </source>
</evidence>
<dbReference type="AlphaFoldDB" id="A0A975YFP3"/>